<evidence type="ECO:0000259" key="2">
    <source>
        <dbReference type="PROSITE" id="PS51462"/>
    </source>
</evidence>
<proteinExistence type="predicted"/>
<dbReference type="SUPFAM" id="SSF55811">
    <property type="entry name" value="Nudix"/>
    <property type="match status" value="1"/>
</dbReference>
<dbReference type="Proteomes" id="UP000003973">
    <property type="component" value="Unassembled WGS sequence"/>
</dbReference>
<evidence type="ECO:0000313" key="3">
    <source>
        <dbReference type="EMBL" id="EEO27672.1"/>
    </source>
</evidence>
<protein>
    <recommendedName>
        <fullName evidence="2">Nudix hydrolase domain-containing protein</fullName>
    </recommendedName>
</protein>
<evidence type="ECO:0000256" key="1">
    <source>
        <dbReference type="SAM" id="MobiDB-lite"/>
    </source>
</evidence>
<feature type="region of interest" description="Disordered" evidence="1">
    <location>
        <begin position="162"/>
        <end position="214"/>
    </location>
</feature>
<dbReference type="GO" id="GO:0003824">
    <property type="term" value="F:catalytic activity"/>
    <property type="evidence" value="ECO:0007669"/>
    <property type="project" value="UniProtKB-ARBA"/>
</dbReference>
<dbReference type="InterPro" id="IPR015797">
    <property type="entry name" value="NUDIX_hydrolase-like_dom_sf"/>
</dbReference>
<feature type="compositionally biased region" description="Basic and acidic residues" evidence="1">
    <location>
        <begin position="162"/>
        <end position="195"/>
    </location>
</feature>
<sequence>MFEESLRDMGSNRNLGSTEVVDQLVRKFVHDVLTADSIDDVYGAVNRAAEIFSGTDTSYRTIDGWSGKAGLNDELATRLQIDSGQSDMDMLRSAFGLFAQYLFGIIRKNRGEEEIDKLIVYIDSLMLGTVSTLYPHARFWFEGPIETGEALAKAHNPGYVRKDGTVVKPFDDSRASRRDNDYPDAEDHPSPDENGKPVNILHPSKPTGPETWNDPRSIAVFVPSGKAPSELNGIPFAEWADHPEGEDWENVPGIMEDLDEPPLRIPQNKEAATGVVIEEPDGRIWLVSPTNGFGGYKTTYPKGRLEDELSYQANAIKEVFEETGLKVEITGYIGDFERTTTVTRMYRGRRIGGSPVDVGWETQAVQLVPKSHLEQAAANKTDQPIHELVKKM</sequence>
<dbReference type="Pfam" id="PF00293">
    <property type="entry name" value="NUDIX"/>
    <property type="match status" value="1"/>
</dbReference>
<name>C3X386_9BURK</name>
<dbReference type="AlphaFoldDB" id="C3X386"/>
<dbReference type="eggNOG" id="COG1051">
    <property type="taxonomic scope" value="Bacteria"/>
</dbReference>
<reference evidence="3" key="1">
    <citation type="submission" date="2011-10" db="EMBL/GenBank/DDBJ databases">
        <title>The Genome Sequence of Oxalobacter formigenes HOxBLS.</title>
        <authorList>
            <consortium name="The Broad Institute Genome Sequencing Platform"/>
            <person name="Earl A."/>
            <person name="Ward D."/>
            <person name="Feldgarden M."/>
            <person name="Gevers D."/>
            <person name="Allison M.J."/>
            <person name="Humphrey S."/>
            <person name="Young S.K."/>
            <person name="Zeng Q."/>
            <person name="Gargeya S."/>
            <person name="Fitzgerald M."/>
            <person name="Haas B."/>
            <person name="Abouelleil A."/>
            <person name="Alvarado L."/>
            <person name="Arachchi H.M."/>
            <person name="Berlin A."/>
            <person name="Brown A."/>
            <person name="Chapman S.B."/>
            <person name="Chen Z."/>
            <person name="Dunbar C."/>
            <person name="Freedman E."/>
            <person name="Gearin G."/>
            <person name="Goldberg J."/>
            <person name="Griggs A."/>
            <person name="Gujja S."/>
            <person name="Heiman D."/>
            <person name="Howarth C."/>
            <person name="Larson L."/>
            <person name="Lui A."/>
            <person name="MacDonald P.J.P."/>
            <person name="Montmayeur A."/>
            <person name="Murphy C."/>
            <person name="Neiman D."/>
            <person name="Pearson M."/>
            <person name="Priest M."/>
            <person name="Roberts A."/>
            <person name="Saif S."/>
            <person name="Shea T."/>
            <person name="Shenoy N."/>
            <person name="Sisk P."/>
            <person name="Stolte C."/>
            <person name="Sykes S."/>
            <person name="Wortman J."/>
            <person name="Nusbaum C."/>
            <person name="Birren B."/>
        </authorList>
    </citation>
    <scope>NUCLEOTIDE SEQUENCE [LARGE SCALE GENOMIC DNA]</scope>
    <source>
        <strain evidence="3">HOxBLS</strain>
    </source>
</reference>
<dbReference type="EMBL" id="ACDP02000023">
    <property type="protein sequence ID" value="EEO27672.1"/>
    <property type="molecule type" value="Genomic_DNA"/>
</dbReference>
<dbReference type="PROSITE" id="PS51462">
    <property type="entry name" value="NUDIX"/>
    <property type="match status" value="1"/>
</dbReference>
<keyword evidence="4" id="KW-1185">Reference proteome</keyword>
<gene>
    <name evidence="3" type="ORF">OFAG_00825</name>
</gene>
<organism evidence="3 4">
    <name type="scientific">Oxalobacter paraformigenes</name>
    <dbReference type="NCBI Taxonomy" id="556268"/>
    <lineage>
        <taxon>Bacteria</taxon>
        <taxon>Pseudomonadati</taxon>
        <taxon>Pseudomonadota</taxon>
        <taxon>Betaproteobacteria</taxon>
        <taxon>Burkholderiales</taxon>
        <taxon>Oxalobacteraceae</taxon>
        <taxon>Oxalobacter</taxon>
    </lineage>
</organism>
<dbReference type="InterPro" id="IPR000086">
    <property type="entry name" value="NUDIX_hydrolase_dom"/>
</dbReference>
<dbReference type="CDD" id="cd02883">
    <property type="entry name" value="NUDIX_Hydrolase"/>
    <property type="match status" value="1"/>
</dbReference>
<evidence type="ECO:0000313" key="4">
    <source>
        <dbReference type="Proteomes" id="UP000003973"/>
    </source>
</evidence>
<dbReference type="Gene3D" id="3.90.79.10">
    <property type="entry name" value="Nucleoside Triphosphate Pyrophosphohydrolase"/>
    <property type="match status" value="1"/>
</dbReference>
<dbReference type="HOGENOM" id="CLU_703666_0_0_4"/>
<comment type="caution">
    <text evidence="3">The sequence shown here is derived from an EMBL/GenBank/DDBJ whole genome shotgun (WGS) entry which is preliminary data.</text>
</comment>
<dbReference type="RefSeq" id="WP_005876830.1">
    <property type="nucleotide sequence ID" value="NZ_CABMNL010000001.1"/>
</dbReference>
<feature type="domain" description="Nudix hydrolase" evidence="2">
    <location>
        <begin position="268"/>
        <end position="391"/>
    </location>
</feature>
<accession>C3X386</accession>